<dbReference type="InterPro" id="IPR011604">
    <property type="entry name" value="PDDEXK-like_dom_sf"/>
</dbReference>
<accession>A0A7R9Q9V0</accession>
<dbReference type="Proteomes" id="UP000728032">
    <property type="component" value="Unassembled WGS sequence"/>
</dbReference>
<dbReference type="InterPro" id="IPR038726">
    <property type="entry name" value="PDDEXK_AddAB-type"/>
</dbReference>
<gene>
    <name evidence="2" type="ORF">ONB1V03_LOCUS944</name>
</gene>
<proteinExistence type="predicted"/>
<dbReference type="AlphaFoldDB" id="A0A7R9Q9V0"/>
<feature type="domain" description="PD-(D/E)XK endonuclease-like" evidence="1">
    <location>
        <begin position="48"/>
        <end position="157"/>
    </location>
</feature>
<keyword evidence="3" id="KW-1185">Reference proteome</keyword>
<evidence type="ECO:0000259" key="1">
    <source>
        <dbReference type="Pfam" id="PF12705"/>
    </source>
</evidence>
<organism evidence="2">
    <name type="scientific">Oppiella nova</name>
    <dbReference type="NCBI Taxonomy" id="334625"/>
    <lineage>
        <taxon>Eukaryota</taxon>
        <taxon>Metazoa</taxon>
        <taxon>Ecdysozoa</taxon>
        <taxon>Arthropoda</taxon>
        <taxon>Chelicerata</taxon>
        <taxon>Arachnida</taxon>
        <taxon>Acari</taxon>
        <taxon>Acariformes</taxon>
        <taxon>Sarcoptiformes</taxon>
        <taxon>Oribatida</taxon>
        <taxon>Brachypylina</taxon>
        <taxon>Oppioidea</taxon>
        <taxon>Oppiidae</taxon>
        <taxon>Oppiella</taxon>
    </lineage>
</organism>
<dbReference type="OrthoDB" id="10655046at2759"/>
<reference evidence="2" key="1">
    <citation type="submission" date="2020-11" db="EMBL/GenBank/DDBJ databases">
        <authorList>
            <person name="Tran Van P."/>
        </authorList>
    </citation>
    <scope>NUCLEOTIDE SEQUENCE</scope>
</reference>
<evidence type="ECO:0000313" key="3">
    <source>
        <dbReference type="Proteomes" id="UP000728032"/>
    </source>
</evidence>
<name>A0A7R9Q9V0_9ACAR</name>
<sequence length="185" mass="21361">MIGQEPKISEFEQYTKNYDKMKQRMAKNSLVSSFVNEAVQYILNISTNILHNNILPPYTQKIWQIKFNSIAKDFIEFDEQRRNNIKYIYSELKGELLLNIADHQLKIIATADRIEVDKKGNATILDYKTGMTPTKKDIISGLSPQLIIEALILLEGVPYIQTTEIDLTQAELNNHKTDKLMNKIN</sequence>
<dbReference type="EMBL" id="OC914937">
    <property type="protein sequence ID" value="CAD7637653.1"/>
    <property type="molecule type" value="Genomic_DNA"/>
</dbReference>
<evidence type="ECO:0000313" key="2">
    <source>
        <dbReference type="EMBL" id="CAD7637653.1"/>
    </source>
</evidence>
<dbReference type="EMBL" id="CAJPVJ010000112">
    <property type="protein sequence ID" value="CAG2161105.1"/>
    <property type="molecule type" value="Genomic_DNA"/>
</dbReference>
<dbReference type="Pfam" id="PF12705">
    <property type="entry name" value="PDDEXK_1"/>
    <property type="match status" value="1"/>
</dbReference>
<protein>
    <recommendedName>
        <fullName evidence="1">PD-(D/E)XK endonuclease-like domain-containing protein</fullName>
    </recommendedName>
</protein>
<dbReference type="Gene3D" id="3.90.320.10">
    <property type="match status" value="1"/>
</dbReference>